<dbReference type="InterPro" id="IPR016181">
    <property type="entry name" value="Acyl_CoA_acyltransferase"/>
</dbReference>
<keyword evidence="3" id="KW-1185">Reference proteome</keyword>
<protein>
    <submittedName>
        <fullName evidence="2">Acetyltransferase (GNAT) family protein</fullName>
    </submittedName>
</protein>
<organism evidence="2 3">
    <name type="scientific">Mariniflexile fucanivorans</name>
    <dbReference type="NCBI Taxonomy" id="264023"/>
    <lineage>
        <taxon>Bacteria</taxon>
        <taxon>Pseudomonadati</taxon>
        <taxon>Bacteroidota</taxon>
        <taxon>Flavobacteriia</taxon>
        <taxon>Flavobacteriales</taxon>
        <taxon>Flavobacteriaceae</taxon>
        <taxon>Mariniflexile</taxon>
    </lineage>
</organism>
<keyword evidence="2" id="KW-0808">Transferase</keyword>
<dbReference type="GO" id="GO:0016740">
    <property type="term" value="F:transferase activity"/>
    <property type="evidence" value="ECO:0007669"/>
    <property type="project" value="UniProtKB-KW"/>
</dbReference>
<dbReference type="RefSeq" id="WP_132218297.1">
    <property type="nucleotide sequence ID" value="NZ_OX156936.1"/>
</dbReference>
<gene>
    <name evidence="2" type="ORF">EV196_106218</name>
</gene>
<comment type="caution">
    <text evidence="2">The sequence shown here is derived from an EMBL/GenBank/DDBJ whole genome shotgun (WGS) entry which is preliminary data.</text>
</comment>
<dbReference type="EMBL" id="SLUP01000006">
    <property type="protein sequence ID" value="TCL65027.1"/>
    <property type="molecule type" value="Genomic_DNA"/>
</dbReference>
<name>A0A4V2QDN1_9FLAO</name>
<dbReference type="Gene3D" id="3.40.630.30">
    <property type="match status" value="1"/>
</dbReference>
<evidence type="ECO:0000313" key="3">
    <source>
        <dbReference type="Proteomes" id="UP000295455"/>
    </source>
</evidence>
<dbReference type="Proteomes" id="UP000295455">
    <property type="component" value="Unassembled WGS sequence"/>
</dbReference>
<dbReference type="AlphaFoldDB" id="A0A4V2QDN1"/>
<evidence type="ECO:0000313" key="2">
    <source>
        <dbReference type="EMBL" id="TCL65027.1"/>
    </source>
</evidence>
<sequence>MNFNITNHNFFSDVFEKHKIHTLYKSVINTYTNSNIIEETYGDEEIITPNITTFAYVPDYLETITQNHFVCHKVFLKLGYLANLKNCNSIEDYTKTHFKSSFRNNIKRSVKRVESCLSSHYKTYYGSISHNEYTVLMEAFHKMLMKRFNQRNDKNLILENWAYYLETAFDKINQKKASLFVMYNNDEPIAFALNFHAKDTFYFSIPTFNLDYYKFTLGNVVIYKNLEWCLDNGFKIFDMGYGGFENKINWCNTTYNFNHHIIYHPKNRMGHLYTLVLKNKYKLINYLLSKNVNTLVRNLKNTLKSNKQMFAASFTLLKIENSKTIKEDDLQQINYNDKEYNFLKKPLNDFLYLNIEYVNDVSVYKFNNEPQQYVFKGKKSAATLKFTKS</sequence>
<evidence type="ECO:0000259" key="1">
    <source>
        <dbReference type="Pfam" id="PF13480"/>
    </source>
</evidence>
<dbReference type="InterPro" id="IPR038740">
    <property type="entry name" value="BioF2-like_GNAT_dom"/>
</dbReference>
<proteinExistence type="predicted"/>
<dbReference type="SUPFAM" id="SSF55729">
    <property type="entry name" value="Acyl-CoA N-acyltransferases (Nat)"/>
    <property type="match status" value="1"/>
</dbReference>
<dbReference type="Pfam" id="PF13480">
    <property type="entry name" value="Acetyltransf_6"/>
    <property type="match status" value="1"/>
</dbReference>
<reference evidence="2 3" key="1">
    <citation type="submission" date="2019-03" db="EMBL/GenBank/DDBJ databases">
        <title>Genomic Encyclopedia of Type Strains, Phase IV (KMG-IV): sequencing the most valuable type-strain genomes for metagenomic binning, comparative biology and taxonomic classification.</title>
        <authorList>
            <person name="Goeker M."/>
        </authorList>
    </citation>
    <scope>NUCLEOTIDE SEQUENCE [LARGE SCALE GENOMIC DNA]</scope>
    <source>
        <strain evidence="2 3">DSM 18792</strain>
    </source>
</reference>
<feature type="domain" description="BioF2-like acetyltransferase" evidence="1">
    <location>
        <begin position="100"/>
        <end position="244"/>
    </location>
</feature>
<accession>A0A4V2QDN1</accession>
<dbReference type="OrthoDB" id="1099770at2"/>